<dbReference type="OrthoDB" id="9800332at2"/>
<keyword evidence="11" id="KW-0479">Metal-binding</keyword>
<evidence type="ECO:0000256" key="11">
    <source>
        <dbReference type="HAMAP-Rule" id="MF_00109"/>
    </source>
</evidence>
<dbReference type="GO" id="GO:0009423">
    <property type="term" value="P:chorismate biosynthetic process"/>
    <property type="evidence" value="ECO:0007669"/>
    <property type="project" value="UniProtKB-UniRule"/>
</dbReference>
<comment type="pathway">
    <text evidence="1 11">Metabolic intermediate biosynthesis; chorismate biosynthesis; chorismate from D-erythrose 4-phosphate and phosphoenolpyruvate: step 5/7.</text>
</comment>
<dbReference type="InterPro" id="IPR000623">
    <property type="entry name" value="Shikimate_kinase/TSH1"/>
</dbReference>
<evidence type="ECO:0000256" key="1">
    <source>
        <dbReference type="ARBA" id="ARBA00004842"/>
    </source>
</evidence>
<keyword evidence="7 11" id="KW-0418">Kinase</keyword>
<feature type="binding site" evidence="11">
    <location>
        <position position="141"/>
    </location>
    <ligand>
        <name>substrate</name>
    </ligand>
</feature>
<dbReference type="GO" id="GO:0005524">
    <property type="term" value="F:ATP binding"/>
    <property type="evidence" value="ECO:0007669"/>
    <property type="project" value="UniProtKB-UniRule"/>
</dbReference>
<dbReference type="PROSITE" id="PS01128">
    <property type="entry name" value="SHIKIMATE_KINASE"/>
    <property type="match status" value="1"/>
</dbReference>
<dbReference type="EC" id="2.7.1.71" evidence="3 11"/>
<dbReference type="UniPathway" id="UPA00053">
    <property type="reaction ID" value="UER00088"/>
</dbReference>
<evidence type="ECO:0000256" key="3">
    <source>
        <dbReference type="ARBA" id="ARBA00012154"/>
    </source>
</evidence>
<keyword evidence="4 11" id="KW-0028">Amino-acid biosynthesis</keyword>
<comment type="subcellular location">
    <subcellularLocation>
        <location evidence="11">Cytoplasm</location>
    </subcellularLocation>
</comment>
<dbReference type="InterPro" id="IPR031322">
    <property type="entry name" value="Shikimate/glucono_kinase"/>
</dbReference>
<comment type="subunit">
    <text evidence="11">Monomer.</text>
</comment>
<feature type="binding site" evidence="11">
    <location>
        <position position="39"/>
    </location>
    <ligand>
        <name>substrate</name>
    </ligand>
</feature>
<dbReference type="Gene3D" id="3.40.50.300">
    <property type="entry name" value="P-loop containing nucleotide triphosphate hydrolases"/>
    <property type="match status" value="1"/>
</dbReference>
<comment type="caution">
    <text evidence="12">The sequence shown here is derived from an EMBL/GenBank/DDBJ whole genome shotgun (WGS) entry which is preliminary data.</text>
</comment>
<feature type="binding site" evidence="11">
    <location>
        <position position="63"/>
    </location>
    <ligand>
        <name>substrate</name>
    </ligand>
</feature>
<evidence type="ECO:0000256" key="9">
    <source>
        <dbReference type="ARBA" id="ARBA00023141"/>
    </source>
</evidence>
<dbReference type="GO" id="GO:0008652">
    <property type="term" value="P:amino acid biosynthetic process"/>
    <property type="evidence" value="ECO:0007669"/>
    <property type="project" value="UniProtKB-KW"/>
</dbReference>
<name>A0A5C8NM92_9ACTN</name>
<gene>
    <name evidence="11" type="primary">aroK</name>
    <name evidence="12" type="ORF">FHP06_01675</name>
</gene>
<sequence>MSTAGNRPVVVVVGPPGAGKSTVAAALAERLGVPFRDTDDDVAELAAASIEEIFVDHGEAHFRALEEQAVERALAEHSGVLALGGGAVLSEATRRRLADHRVLYLEVGLAEASRRVGLNAAGRPLLLGNVRSQLKQMLDARTPLYREVADLTVATDGLDVDAVTDAAYDLLEKP</sequence>
<feature type="binding site" evidence="11">
    <location>
        <position position="21"/>
    </location>
    <ligand>
        <name>Mg(2+)</name>
        <dbReference type="ChEBI" id="CHEBI:18420"/>
    </ligand>
</feature>
<dbReference type="CDD" id="cd00464">
    <property type="entry name" value="SK"/>
    <property type="match status" value="1"/>
</dbReference>
<dbReference type="PRINTS" id="PR01100">
    <property type="entry name" value="SHIKIMTKNASE"/>
</dbReference>
<organism evidence="12 13">
    <name type="scientific">Aeromicrobium terrae</name>
    <dbReference type="NCBI Taxonomy" id="2498846"/>
    <lineage>
        <taxon>Bacteria</taxon>
        <taxon>Bacillati</taxon>
        <taxon>Actinomycetota</taxon>
        <taxon>Actinomycetes</taxon>
        <taxon>Propionibacteriales</taxon>
        <taxon>Nocardioidaceae</taxon>
        <taxon>Aeromicrobium</taxon>
    </lineage>
</organism>
<evidence type="ECO:0000256" key="5">
    <source>
        <dbReference type="ARBA" id="ARBA00022679"/>
    </source>
</evidence>
<feature type="binding site" evidence="11">
    <location>
        <position position="85"/>
    </location>
    <ligand>
        <name>substrate</name>
    </ligand>
</feature>
<dbReference type="RefSeq" id="WP_147683167.1">
    <property type="nucleotide sequence ID" value="NZ_VDUX01000001.1"/>
</dbReference>
<keyword evidence="6 11" id="KW-0547">Nucleotide-binding</keyword>
<reference evidence="12 13" key="1">
    <citation type="submission" date="2019-06" db="EMBL/GenBank/DDBJ databases">
        <title>Aeromicrobium sp. nov., isolated from a maize field.</title>
        <authorList>
            <person name="Lin S.-Y."/>
            <person name="Tsai C.-F."/>
            <person name="Young C.-C."/>
        </authorList>
    </citation>
    <scope>NUCLEOTIDE SEQUENCE [LARGE SCALE GENOMIC DNA]</scope>
    <source>
        <strain evidence="12 13">CC-CFT486</strain>
    </source>
</reference>
<dbReference type="GO" id="GO:0005829">
    <property type="term" value="C:cytosol"/>
    <property type="evidence" value="ECO:0007669"/>
    <property type="project" value="TreeGrafter"/>
</dbReference>
<keyword evidence="5 11" id="KW-0808">Transferase</keyword>
<dbReference type="InterPro" id="IPR023000">
    <property type="entry name" value="Shikimate_kinase_CS"/>
</dbReference>
<evidence type="ECO:0000313" key="12">
    <source>
        <dbReference type="EMBL" id="TXL62974.1"/>
    </source>
</evidence>
<dbReference type="GO" id="GO:0009073">
    <property type="term" value="P:aromatic amino acid family biosynthetic process"/>
    <property type="evidence" value="ECO:0007669"/>
    <property type="project" value="UniProtKB-KW"/>
</dbReference>
<feature type="binding site" evidence="11">
    <location>
        <begin position="17"/>
        <end position="22"/>
    </location>
    <ligand>
        <name>ATP</name>
        <dbReference type="ChEBI" id="CHEBI:30616"/>
    </ligand>
</feature>
<evidence type="ECO:0000256" key="2">
    <source>
        <dbReference type="ARBA" id="ARBA00006997"/>
    </source>
</evidence>
<keyword evidence="11" id="KW-0963">Cytoplasm</keyword>
<keyword evidence="9 11" id="KW-0057">Aromatic amino acid biosynthesis</keyword>
<comment type="cofactor">
    <cofactor evidence="11">
        <name>Mg(2+)</name>
        <dbReference type="ChEBI" id="CHEBI:18420"/>
    </cofactor>
    <text evidence="11">Binds 1 Mg(2+) ion per subunit.</text>
</comment>
<proteinExistence type="inferred from homology"/>
<dbReference type="PANTHER" id="PTHR21087:SF16">
    <property type="entry name" value="SHIKIMATE KINASE 1, CHLOROPLASTIC"/>
    <property type="match status" value="1"/>
</dbReference>
<evidence type="ECO:0000256" key="4">
    <source>
        <dbReference type="ARBA" id="ARBA00022605"/>
    </source>
</evidence>
<dbReference type="AlphaFoldDB" id="A0A5C8NM92"/>
<feature type="binding site" evidence="11">
    <location>
        <position position="123"/>
    </location>
    <ligand>
        <name>ATP</name>
        <dbReference type="ChEBI" id="CHEBI:30616"/>
    </ligand>
</feature>
<dbReference type="EMBL" id="VDUX01000001">
    <property type="protein sequence ID" value="TXL62974.1"/>
    <property type="molecule type" value="Genomic_DNA"/>
</dbReference>
<dbReference type="GO" id="GO:0000287">
    <property type="term" value="F:magnesium ion binding"/>
    <property type="evidence" value="ECO:0007669"/>
    <property type="project" value="UniProtKB-UniRule"/>
</dbReference>
<evidence type="ECO:0000256" key="10">
    <source>
        <dbReference type="ARBA" id="ARBA00048567"/>
    </source>
</evidence>
<dbReference type="Proteomes" id="UP000321571">
    <property type="component" value="Unassembled WGS sequence"/>
</dbReference>
<keyword evidence="11" id="KW-0460">Magnesium</keyword>
<keyword evidence="13" id="KW-1185">Reference proteome</keyword>
<evidence type="ECO:0000256" key="7">
    <source>
        <dbReference type="ARBA" id="ARBA00022777"/>
    </source>
</evidence>
<comment type="function">
    <text evidence="11">Catalyzes the specific phosphorylation of the 3-hydroxyl group of shikimic acid using ATP as a cosubstrate.</text>
</comment>
<accession>A0A5C8NM92</accession>
<dbReference type="SUPFAM" id="SSF52540">
    <property type="entry name" value="P-loop containing nucleoside triphosphate hydrolases"/>
    <property type="match status" value="1"/>
</dbReference>
<comment type="similarity">
    <text evidence="2 11">Belongs to the shikimate kinase family.</text>
</comment>
<evidence type="ECO:0000256" key="8">
    <source>
        <dbReference type="ARBA" id="ARBA00022840"/>
    </source>
</evidence>
<comment type="catalytic activity">
    <reaction evidence="10 11">
        <text>shikimate + ATP = 3-phosphoshikimate + ADP + H(+)</text>
        <dbReference type="Rhea" id="RHEA:13121"/>
        <dbReference type="ChEBI" id="CHEBI:15378"/>
        <dbReference type="ChEBI" id="CHEBI:30616"/>
        <dbReference type="ChEBI" id="CHEBI:36208"/>
        <dbReference type="ChEBI" id="CHEBI:145989"/>
        <dbReference type="ChEBI" id="CHEBI:456216"/>
        <dbReference type="EC" id="2.7.1.71"/>
    </reaction>
</comment>
<dbReference type="InterPro" id="IPR027417">
    <property type="entry name" value="P-loop_NTPase"/>
</dbReference>
<evidence type="ECO:0000313" key="13">
    <source>
        <dbReference type="Proteomes" id="UP000321571"/>
    </source>
</evidence>
<dbReference type="GO" id="GO:0004765">
    <property type="term" value="F:shikimate kinase activity"/>
    <property type="evidence" value="ECO:0007669"/>
    <property type="project" value="UniProtKB-UniRule"/>
</dbReference>
<protein>
    <recommendedName>
        <fullName evidence="3 11">Shikimate kinase</fullName>
        <shortName evidence="11">SK</shortName>
        <ecNumber evidence="3 11">2.7.1.71</ecNumber>
    </recommendedName>
</protein>
<comment type="caution">
    <text evidence="11">Lacks conserved residue(s) required for the propagation of feature annotation.</text>
</comment>
<dbReference type="PANTHER" id="PTHR21087">
    <property type="entry name" value="SHIKIMATE KINASE"/>
    <property type="match status" value="1"/>
</dbReference>
<evidence type="ECO:0000256" key="6">
    <source>
        <dbReference type="ARBA" id="ARBA00022741"/>
    </source>
</evidence>
<keyword evidence="8 11" id="KW-0067">ATP-binding</keyword>
<dbReference type="Pfam" id="PF01202">
    <property type="entry name" value="SKI"/>
    <property type="match status" value="1"/>
</dbReference>
<dbReference type="HAMAP" id="MF_00109">
    <property type="entry name" value="Shikimate_kinase"/>
    <property type="match status" value="1"/>
</dbReference>